<feature type="region of interest" description="Disordered" evidence="1">
    <location>
        <begin position="204"/>
        <end position="230"/>
    </location>
</feature>
<organism evidence="2 3">
    <name type="scientific">Saitozyma podzolica</name>
    <dbReference type="NCBI Taxonomy" id="1890683"/>
    <lineage>
        <taxon>Eukaryota</taxon>
        <taxon>Fungi</taxon>
        <taxon>Dikarya</taxon>
        <taxon>Basidiomycota</taxon>
        <taxon>Agaricomycotina</taxon>
        <taxon>Tremellomycetes</taxon>
        <taxon>Tremellales</taxon>
        <taxon>Trimorphomycetaceae</taxon>
        <taxon>Saitozyma</taxon>
    </lineage>
</organism>
<dbReference type="EMBL" id="RSCD01000008">
    <property type="protein sequence ID" value="RSH91268.1"/>
    <property type="molecule type" value="Genomic_DNA"/>
</dbReference>
<feature type="region of interest" description="Disordered" evidence="1">
    <location>
        <begin position="1"/>
        <end position="23"/>
    </location>
</feature>
<feature type="compositionally biased region" description="Low complexity" evidence="1">
    <location>
        <begin position="10"/>
        <end position="22"/>
    </location>
</feature>
<comment type="caution">
    <text evidence="2">The sequence shown here is derived from an EMBL/GenBank/DDBJ whole genome shotgun (WGS) entry which is preliminary data.</text>
</comment>
<proteinExistence type="predicted"/>
<keyword evidence="3" id="KW-1185">Reference proteome</keyword>
<gene>
    <name evidence="2" type="ORF">EHS25_009567</name>
</gene>
<evidence type="ECO:0000313" key="2">
    <source>
        <dbReference type="EMBL" id="RSH91268.1"/>
    </source>
</evidence>
<feature type="compositionally biased region" description="Low complexity" evidence="1">
    <location>
        <begin position="124"/>
        <end position="143"/>
    </location>
</feature>
<accession>A0A427YJK6</accession>
<sequence>MSTSELKTTAAPSSVPPVADVPHQTVSTEPVVVGAGKIEEPAKALEGLAEPDILDKARDMVKPYLDKMDATAKPYLEKVQATTKPYTDAAAAKAKEVIEKIEGTQPHAAVVGTAQPVALDKSADASASASASTSTTTGSTAGDVGEKAKGLFAQVQSTFTQLTHSIDERTASTTHPGIITQVTQAIEKGVEKVDSFIEAKTAPTTGAAVAGEHPVQTTTNTVPHPAAASDPVVVPAALPQ</sequence>
<evidence type="ECO:0000256" key="1">
    <source>
        <dbReference type="SAM" id="MobiDB-lite"/>
    </source>
</evidence>
<feature type="region of interest" description="Disordered" evidence="1">
    <location>
        <begin position="120"/>
        <end position="144"/>
    </location>
</feature>
<dbReference type="OrthoDB" id="2017695at2759"/>
<dbReference type="Proteomes" id="UP000279259">
    <property type="component" value="Unassembled WGS sequence"/>
</dbReference>
<protein>
    <submittedName>
        <fullName evidence="2">Uncharacterized protein</fullName>
    </submittedName>
</protein>
<dbReference type="AlphaFoldDB" id="A0A427YJK6"/>
<reference evidence="2 3" key="1">
    <citation type="submission" date="2018-11" db="EMBL/GenBank/DDBJ databases">
        <title>Genome sequence of Saitozyma podzolica DSM 27192.</title>
        <authorList>
            <person name="Aliyu H."/>
            <person name="Gorte O."/>
            <person name="Ochsenreither K."/>
        </authorList>
    </citation>
    <scope>NUCLEOTIDE SEQUENCE [LARGE SCALE GENOMIC DNA]</scope>
    <source>
        <strain evidence="2 3">DSM 27192</strain>
    </source>
</reference>
<name>A0A427YJK6_9TREE</name>
<evidence type="ECO:0000313" key="3">
    <source>
        <dbReference type="Proteomes" id="UP000279259"/>
    </source>
</evidence>